<dbReference type="GO" id="GO:0005524">
    <property type="term" value="F:ATP binding"/>
    <property type="evidence" value="ECO:0007669"/>
    <property type="project" value="InterPro"/>
</dbReference>
<evidence type="ECO:0000259" key="2">
    <source>
        <dbReference type="Pfam" id="PF20469"/>
    </source>
</evidence>
<dbReference type="InterPro" id="IPR034139">
    <property type="entry name" value="TOPRIM_OLD"/>
</dbReference>
<protein>
    <submittedName>
        <fullName evidence="3">Uncharacterized protein</fullName>
    </submittedName>
</protein>
<dbReference type="InterPro" id="IPR041685">
    <property type="entry name" value="AAA_GajA/Old/RecF-like"/>
</dbReference>
<evidence type="ECO:0000313" key="3">
    <source>
        <dbReference type="EMBL" id="RGK41781.1"/>
    </source>
</evidence>
<organism evidence="3 5">
    <name type="scientific">[Ruminococcus] lactaris</name>
    <dbReference type="NCBI Taxonomy" id="46228"/>
    <lineage>
        <taxon>Bacteria</taxon>
        <taxon>Bacillati</taxon>
        <taxon>Bacillota</taxon>
        <taxon>Clostridia</taxon>
        <taxon>Lachnospirales</taxon>
        <taxon>Lachnospiraceae</taxon>
        <taxon>Mediterraneibacter</taxon>
    </lineage>
</organism>
<evidence type="ECO:0000313" key="6">
    <source>
        <dbReference type="Proteomes" id="UP000285832"/>
    </source>
</evidence>
<dbReference type="Pfam" id="PF13175">
    <property type="entry name" value="AAA_15"/>
    <property type="match status" value="1"/>
</dbReference>
<dbReference type="Pfam" id="PF20469">
    <property type="entry name" value="OLD-like_TOPRIM"/>
    <property type="match status" value="1"/>
</dbReference>
<dbReference type="EMBL" id="QSQN01000006">
    <property type="protein sequence ID" value="RGK41781.1"/>
    <property type="molecule type" value="Genomic_DNA"/>
</dbReference>
<evidence type="ECO:0000313" key="5">
    <source>
        <dbReference type="Proteomes" id="UP000260793"/>
    </source>
</evidence>
<dbReference type="RefSeq" id="WP_117687763.1">
    <property type="nucleotide sequence ID" value="NZ_JAQDJO010000004.1"/>
</dbReference>
<dbReference type="EMBL" id="QRMI01000004">
    <property type="protein sequence ID" value="RHJ63584.1"/>
    <property type="molecule type" value="Genomic_DNA"/>
</dbReference>
<sequence length="558" mass="63267">MKLVSFSVTNYRSITKAHKIAIGQYTVLLGKNNEGKSNISNALNCAMNILRAHSKTVRARMSREYDWTRDFPIQLQSRKNNLQSRFRLEFFLNENELTEFYQKVGSRLNGTVTIEITIGPNNLPEIKVPKRGKNASTLTRKSDIVAKFISERISVNYIPAIRTETSAMHEIREAVVERLEVLEKNTDYLKAMDTINRLQQNVMDEIAANIKQPLQEFMPKIKEVKLQITDERRRNYFRSGIDIIIDDGNPTNIELKGDGIKSLTAIALLKEHALKSDTPVIIIEEPESHLHPEAINQLNAIIESLSENNQVIVTTHNPLFVVRDNISSNIIIDNGTAKPAKNLREVREVLGIKVSDNLVNSKYILVVEGDDDKEALKYILPKMSEKIGKAIKQNLLTIHELGGASSLSYSLSLLKNMLCSYVVLLDDDDAGRKAFNKADKDNLIKAKDVTFTTCIGMTEAEFEDCLKPTVYQQRIKEEFGCDLSLIPDFKKSGKWSDRVKSSFKKIGKPWSDTIETHVKALVVEEIKKQKEIDDILIPQKKDFLDGLISSIENMITEF</sequence>
<accession>A0A3E4LWD9</accession>
<dbReference type="Gene3D" id="3.40.50.300">
    <property type="entry name" value="P-loop containing nucleotide triphosphate hydrolases"/>
    <property type="match status" value="1"/>
</dbReference>
<feature type="domain" description="Endonuclease GajA/Old nuclease/RecF-like AAA" evidence="1">
    <location>
        <begin position="173"/>
        <end position="321"/>
    </location>
</feature>
<gene>
    <name evidence="4" type="ORF">DW116_02555</name>
    <name evidence="3" type="ORF">DXD17_03195</name>
</gene>
<name>A0A3E4LWD9_9FIRM</name>
<feature type="domain" description="OLD protein-like TOPRIM" evidence="2">
    <location>
        <begin position="361"/>
        <end position="428"/>
    </location>
</feature>
<dbReference type="Proteomes" id="UP000260793">
    <property type="component" value="Unassembled WGS sequence"/>
</dbReference>
<dbReference type="PANTHER" id="PTHR43581:SF4">
    <property type="entry name" value="ATP_GTP PHOSPHATASE"/>
    <property type="match status" value="1"/>
</dbReference>
<evidence type="ECO:0000259" key="1">
    <source>
        <dbReference type="Pfam" id="PF13175"/>
    </source>
</evidence>
<comment type="caution">
    <text evidence="3">The sequence shown here is derived from an EMBL/GenBank/DDBJ whole genome shotgun (WGS) entry which is preliminary data.</text>
</comment>
<dbReference type="PANTHER" id="PTHR43581">
    <property type="entry name" value="ATP/GTP PHOSPHATASE"/>
    <property type="match status" value="1"/>
</dbReference>
<reference evidence="5 6" key="1">
    <citation type="submission" date="2018-08" db="EMBL/GenBank/DDBJ databases">
        <title>A genome reference for cultivated species of the human gut microbiota.</title>
        <authorList>
            <person name="Zou Y."/>
            <person name="Xue W."/>
            <person name="Luo G."/>
        </authorList>
    </citation>
    <scope>NUCLEOTIDE SEQUENCE [LARGE SCALE GENOMIC DNA]</scope>
    <source>
        <strain evidence="4 6">AM09-9</strain>
        <strain evidence="3 5">TF11-7</strain>
    </source>
</reference>
<dbReference type="AlphaFoldDB" id="A0A3E4LWD9"/>
<dbReference type="InterPro" id="IPR051396">
    <property type="entry name" value="Bact_Antivir_Def_Nuclease"/>
</dbReference>
<dbReference type="SUPFAM" id="SSF52540">
    <property type="entry name" value="P-loop containing nucleoside triphosphate hydrolases"/>
    <property type="match status" value="1"/>
</dbReference>
<dbReference type="Proteomes" id="UP000285832">
    <property type="component" value="Unassembled WGS sequence"/>
</dbReference>
<dbReference type="InterPro" id="IPR027417">
    <property type="entry name" value="P-loop_NTPase"/>
</dbReference>
<proteinExistence type="predicted"/>
<evidence type="ECO:0000313" key="4">
    <source>
        <dbReference type="EMBL" id="RHJ63584.1"/>
    </source>
</evidence>
<dbReference type="GO" id="GO:0016887">
    <property type="term" value="F:ATP hydrolysis activity"/>
    <property type="evidence" value="ECO:0007669"/>
    <property type="project" value="InterPro"/>
</dbReference>